<evidence type="ECO:0000256" key="8">
    <source>
        <dbReference type="ARBA" id="ARBA00023136"/>
    </source>
</evidence>
<keyword evidence="8 10" id="KW-0472">Membrane</keyword>
<evidence type="ECO:0000256" key="11">
    <source>
        <dbReference type="SAM" id="SignalP"/>
    </source>
</evidence>
<reference evidence="13" key="1">
    <citation type="submission" date="2021-12" db="EMBL/GenBank/DDBJ databases">
        <authorList>
            <person name="King R."/>
        </authorList>
    </citation>
    <scope>NUCLEOTIDE SEQUENCE</scope>
</reference>
<dbReference type="Proteomes" id="UP001152759">
    <property type="component" value="Chromosome 8"/>
</dbReference>
<evidence type="ECO:0000256" key="3">
    <source>
        <dbReference type="ARBA" id="ARBA00015303"/>
    </source>
</evidence>
<accession>A0A9P0AML3</accession>
<evidence type="ECO:0000256" key="10">
    <source>
        <dbReference type="SAM" id="Phobius"/>
    </source>
</evidence>
<name>A0A9P0AML3_BEMTA</name>
<evidence type="ECO:0000256" key="6">
    <source>
        <dbReference type="ARBA" id="ARBA00022976"/>
    </source>
</evidence>
<dbReference type="Pfam" id="PF18266">
    <property type="entry name" value="Ncstrn_small"/>
    <property type="match status" value="1"/>
</dbReference>
<evidence type="ECO:0000256" key="1">
    <source>
        <dbReference type="ARBA" id="ARBA00004479"/>
    </source>
</evidence>
<dbReference type="Gene3D" id="3.40.630.10">
    <property type="entry name" value="Zn peptidases"/>
    <property type="match status" value="1"/>
</dbReference>
<dbReference type="PANTHER" id="PTHR21092:SF0">
    <property type="entry name" value="NICASTRIN"/>
    <property type="match status" value="1"/>
</dbReference>
<sequence length="682" mass="76009">MKFKVFEFNLRIAIMILSSCLNHVVVKGSEQMSIHDRMYLTIDSTAACFRVMNGTHSFGCSSSLNGNVGVIHLIESPADLTWLVNGTGKGPYVVALRPPMFRQSTLSQLIGNEKISGMLLMSAPSDPRVSSFSHADSCPNRYSSLPGSCDPEAPWNENGTALLLQDWGFPMFFIEDEEAINNITQCFKNFNLPLDETQNDRALCALELSSHMFSAVNSRVCTRRNELMSLSSSFSPIKYCDPIGGKNIYFPVPPLRSPSETANESVIIVAARMDAASLFYGSAPGALSAVTGTVTALSTAKLLWTLYQSAPVETNETVLFLLLNGETYDYIGSTRVVYDMKQKMFPNPTKYLSTKNIKLFIELSQLMSPKQLYYHYRNASNPEVVENFIQKLSKSVQTVNFLPVDGSLRLPPASFQTFLKEDPNIPGFILTNDYKKFNNRYYESIYDDAQNLGYEYSNGTKGILPGSVQFLLANLSTSLARALYETIFKQAAPDNATVTPKQVDELLYCYLENQNCSLWRSFAWDAKLDAKPASLYVGVDRHTNVATTFTALTLADFTANKTTIPFEQCSTDTNTSLDWSYIWMYGDATSGRCIKTYVKLTSASSPAFEIPDYKWDSGEFPTWTESVWSEFSMRMFLKPSRSYEIFSLSLGVTVIILSLFLVQRVNHCAGSIFNSTPSSPGS</sequence>
<dbReference type="EMBL" id="OU963869">
    <property type="protein sequence ID" value="CAH0395070.1"/>
    <property type="molecule type" value="Genomic_DNA"/>
</dbReference>
<keyword evidence="5 11" id="KW-0732">Signal</keyword>
<evidence type="ECO:0000256" key="4">
    <source>
        <dbReference type="ARBA" id="ARBA00022692"/>
    </source>
</evidence>
<dbReference type="GO" id="GO:0007220">
    <property type="term" value="P:Notch receptor processing"/>
    <property type="evidence" value="ECO:0007669"/>
    <property type="project" value="TreeGrafter"/>
</dbReference>
<keyword evidence="4 10" id="KW-0812">Transmembrane</keyword>
<feature type="domain" description="Nicastrin small lobe" evidence="12">
    <location>
        <begin position="47"/>
        <end position="213"/>
    </location>
</feature>
<dbReference type="SUPFAM" id="SSF53187">
    <property type="entry name" value="Zn-dependent exopeptidases"/>
    <property type="match status" value="1"/>
</dbReference>
<dbReference type="GO" id="GO:0005886">
    <property type="term" value="C:plasma membrane"/>
    <property type="evidence" value="ECO:0007669"/>
    <property type="project" value="UniProtKB-ARBA"/>
</dbReference>
<dbReference type="InterPro" id="IPR008710">
    <property type="entry name" value="Nicastrin"/>
</dbReference>
<dbReference type="GO" id="GO:0016485">
    <property type="term" value="P:protein processing"/>
    <property type="evidence" value="ECO:0007669"/>
    <property type="project" value="InterPro"/>
</dbReference>
<evidence type="ECO:0000259" key="12">
    <source>
        <dbReference type="Pfam" id="PF18266"/>
    </source>
</evidence>
<keyword evidence="9" id="KW-0325">Glycoprotein</keyword>
<evidence type="ECO:0000256" key="7">
    <source>
        <dbReference type="ARBA" id="ARBA00022989"/>
    </source>
</evidence>
<feature type="signal peptide" evidence="11">
    <location>
        <begin position="1"/>
        <end position="28"/>
    </location>
</feature>
<protein>
    <recommendedName>
        <fullName evidence="3">Nicastrin</fullName>
    </recommendedName>
</protein>
<gene>
    <name evidence="13" type="ORF">BEMITA_LOCUS13300</name>
</gene>
<keyword evidence="14" id="KW-1185">Reference proteome</keyword>
<keyword evidence="7 10" id="KW-1133">Transmembrane helix</keyword>
<comment type="similarity">
    <text evidence="2">Belongs to the nicastrin family.</text>
</comment>
<evidence type="ECO:0000256" key="5">
    <source>
        <dbReference type="ARBA" id="ARBA00022729"/>
    </source>
</evidence>
<evidence type="ECO:0000313" key="14">
    <source>
        <dbReference type="Proteomes" id="UP001152759"/>
    </source>
</evidence>
<organism evidence="13 14">
    <name type="scientific">Bemisia tabaci</name>
    <name type="common">Sweetpotato whitefly</name>
    <name type="synonym">Aleurodes tabaci</name>
    <dbReference type="NCBI Taxonomy" id="7038"/>
    <lineage>
        <taxon>Eukaryota</taxon>
        <taxon>Metazoa</taxon>
        <taxon>Ecdysozoa</taxon>
        <taxon>Arthropoda</taxon>
        <taxon>Hexapoda</taxon>
        <taxon>Insecta</taxon>
        <taxon>Pterygota</taxon>
        <taxon>Neoptera</taxon>
        <taxon>Paraneoptera</taxon>
        <taxon>Hemiptera</taxon>
        <taxon>Sternorrhyncha</taxon>
        <taxon>Aleyrodoidea</taxon>
        <taxon>Aleyrodidae</taxon>
        <taxon>Aleyrodinae</taxon>
        <taxon>Bemisia</taxon>
    </lineage>
</organism>
<evidence type="ECO:0000313" key="13">
    <source>
        <dbReference type="EMBL" id="CAH0395070.1"/>
    </source>
</evidence>
<dbReference type="AlphaFoldDB" id="A0A9P0AML3"/>
<comment type="subcellular location">
    <subcellularLocation>
        <location evidence="1">Membrane</location>
        <topology evidence="1">Single-pass type I membrane protein</topology>
    </subcellularLocation>
</comment>
<dbReference type="PANTHER" id="PTHR21092">
    <property type="entry name" value="NICASTRIN"/>
    <property type="match status" value="1"/>
</dbReference>
<keyword evidence="6" id="KW-0914">Notch signaling pathway</keyword>
<dbReference type="Pfam" id="PF05450">
    <property type="entry name" value="Nicastrin"/>
    <property type="match status" value="1"/>
</dbReference>
<evidence type="ECO:0000256" key="9">
    <source>
        <dbReference type="ARBA" id="ARBA00023180"/>
    </source>
</evidence>
<feature type="chain" id="PRO_5040273012" description="Nicastrin" evidence="11">
    <location>
        <begin position="29"/>
        <end position="682"/>
    </location>
</feature>
<dbReference type="GO" id="GO:0007219">
    <property type="term" value="P:Notch signaling pathway"/>
    <property type="evidence" value="ECO:0007669"/>
    <property type="project" value="UniProtKB-KW"/>
</dbReference>
<dbReference type="KEGG" id="btab:109043012"/>
<evidence type="ECO:0000256" key="2">
    <source>
        <dbReference type="ARBA" id="ARBA00007717"/>
    </source>
</evidence>
<dbReference type="InterPro" id="IPR041084">
    <property type="entry name" value="Ncstrn_small"/>
</dbReference>
<feature type="transmembrane region" description="Helical" evidence="10">
    <location>
        <begin position="643"/>
        <end position="662"/>
    </location>
</feature>
<proteinExistence type="inferred from homology"/>